<reference evidence="2 3" key="1">
    <citation type="submission" date="2024-04" db="EMBL/GenBank/DDBJ databases">
        <authorList>
            <person name="Waldvogel A.-M."/>
            <person name="Schoenle A."/>
        </authorList>
    </citation>
    <scope>NUCLEOTIDE SEQUENCE [LARGE SCALE GENOMIC DNA]</scope>
</reference>
<proteinExistence type="predicted"/>
<evidence type="ECO:0000313" key="3">
    <source>
        <dbReference type="Proteomes" id="UP001497482"/>
    </source>
</evidence>
<sequence>MSPARDTRSRAHMRSSPLALPHHALPAALSPTSLSASLSPIGWPLSTAPLDPLSAAPLPMLPSQSPSSAPYSYFQPACYTYLRDQQREPSLIPMTPDPLSRHPERPLGCSPPLSAPFDAPSVSLPTIPALVALSAQSDTASLPSSSPRRIDPLGLTPASPRRAPRICARVATWGCSLRPSQPERARPALLLSPPSAQLSRPRSSPRKRALPSSRPRSLPRSAAPSYSPLRHLPASPASRSRVLSPSSRPRSTHPLELCPASDHLSPMALRTPPMNRATRAPLRDSRLSSKPPRLSPCAPRAPLPYFDYTRALDHTLARPPVASHAYRSRLRYRLERSHLSLHSDSSLTPRAIPIYFEPSYRPSSIYPLEPHRDVTTAIARNSADPNIAQALSSPIRSTLSRPSRFTRWLSPPISPRSIPGLCTLSAVPASAPRDPRCVVARQAPPIVSPSSTAPFCATVPRRFVPLSLPAPLAPAVGVPLSCPHLAPRAIHSRVPLVAPRRLRPDRRYPHRSETG</sequence>
<evidence type="ECO:0000256" key="1">
    <source>
        <dbReference type="SAM" id="MobiDB-lite"/>
    </source>
</evidence>
<feature type="compositionally biased region" description="Polar residues" evidence="1">
    <location>
        <begin position="138"/>
        <end position="147"/>
    </location>
</feature>
<keyword evidence="3" id="KW-1185">Reference proteome</keyword>
<organism evidence="2 3">
    <name type="scientific">Knipowitschia caucasica</name>
    <name type="common">Caucasian dwarf goby</name>
    <name type="synonym">Pomatoschistus caucasicus</name>
    <dbReference type="NCBI Taxonomy" id="637954"/>
    <lineage>
        <taxon>Eukaryota</taxon>
        <taxon>Metazoa</taxon>
        <taxon>Chordata</taxon>
        <taxon>Craniata</taxon>
        <taxon>Vertebrata</taxon>
        <taxon>Euteleostomi</taxon>
        <taxon>Actinopterygii</taxon>
        <taxon>Neopterygii</taxon>
        <taxon>Teleostei</taxon>
        <taxon>Neoteleostei</taxon>
        <taxon>Acanthomorphata</taxon>
        <taxon>Gobiaria</taxon>
        <taxon>Gobiiformes</taxon>
        <taxon>Gobioidei</taxon>
        <taxon>Gobiidae</taxon>
        <taxon>Gobiinae</taxon>
        <taxon>Knipowitschia</taxon>
    </lineage>
</organism>
<feature type="compositionally biased region" description="Low complexity" evidence="1">
    <location>
        <begin position="187"/>
        <end position="202"/>
    </location>
</feature>
<feature type="region of interest" description="Disordered" evidence="1">
    <location>
        <begin position="183"/>
        <end position="296"/>
    </location>
</feature>
<name>A0AAV2L6Q8_KNICA</name>
<evidence type="ECO:0000313" key="2">
    <source>
        <dbReference type="EMBL" id="CAL1596313.1"/>
    </source>
</evidence>
<accession>A0AAV2L6Q8</accession>
<dbReference type="AlphaFoldDB" id="A0AAV2L6Q8"/>
<protein>
    <submittedName>
        <fullName evidence="2">Uncharacterized protein</fullName>
    </submittedName>
</protein>
<dbReference type="Proteomes" id="UP001497482">
    <property type="component" value="Chromosome 21"/>
</dbReference>
<feature type="compositionally biased region" description="Low complexity" evidence="1">
    <location>
        <begin position="210"/>
        <end position="249"/>
    </location>
</feature>
<dbReference type="EMBL" id="OZ035843">
    <property type="protein sequence ID" value="CAL1596313.1"/>
    <property type="molecule type" value="Genomic_DNA"/>
</dbReference>
<feature type="region of interest" description="Disordered" evidence="1">
    <location>
        <begin position="138"/>
        <end position="159"/>
    </location>
</feature>
<gene>
    <name evidence="2" type="ORF">KC01_LOCUS25013</name>
</gene>